<dbReference type="Proteomes" id="UP000027345">
    <property type="component" value="Unassembled WGS sequence"/>
</dbReference>
<dbReference type="GO" id="GO:0006096">
    <property type="term" value="P:glycolytic process"/>
    <property type="evidence" value="ECO:0007669"/>
    <property type="project" value="UniProtKB-KW"/>
</dbReference>
<dbReference type="OrthoDB" id="9781415at2"/>
<dbReference type="PANTHER" id="PTHR11931">
    <property type="entry name" value="PHOSPHOGLYCERATE MUTASE"/>
    <property type="match status" value="1"/>
</dbReference>
<name>A0A066UFG3_9PSEU</name>
<dbReference type="InterPro" id="IPR029033">
    <property type="entry name" value="His_PPase_superfam"/>
</dbReference>
<feature type="active site" description="Tele-phosphohistidine intermediate" evidence="5">
    <location>
        <position position="11"/>
    </location>
</feature>
<dbReference type="GO" id="GO:0004619">
    <property type="term" value="F:phosphoglycerate mutase activity"/>
    <property type="evidence" value="ECO:0007669"/>
    <property type="project" value="UniProtKB-EC"/>
</dbReference>
<dbReference type="InterPro" id="IPR013078">
    <property type="entry name" value="His_Pase_superF_clade-1"/>
</dbReference>
<feature type="binding site" evidence="6">
    <location>
        <begin position="10"/>
        <end position="17"/>
    </location>
    <ligand>
        <name>substrate</name>
    </ligand>
</feature>
<evidence type="ECO:0000256" key="3">
    <source>
        <dbReference type="ARBA" id="ARBA00023152"/>
    </source>
</evidence>
<dbReference type="Gene3D" id="3.40.50.1240">
    <property type="entry name" value="Phosphoglycerate mutase-like"/>
    <property type="match status" value="1"/>
</dbReference>
<dbReference type="eggNOG" id="COG0406">
    <property type="taxonomic scope" value="Bacteria"/>
</dbReference>
<dbReference type="SUPFAM" id="SSF53254">
    <property type="entry name" value="Phosphoglycerate mutase-like"/>
    <property type="match status" value="1"/>
</dbReference>
<evidence type="ECO:0000313" key="7">
    <source>
        <dbReference type="EMBL" id="KDN22904.1"/>
    </source>
</evidence>
<evidence type="ECO:0000256" key="6">
    <source>
        <dbReference type="PIRSR" id="PIRSR613078-2"/>
    </source>
</evidence>
<accession>A0A066UFG3</accession>
<dbReference type="RefSeq" id="WP_043777677.1">
    <property type="nucleotide sequence ID" value="NZ_JMQI01000014.1"/>
</dbReference>
<dbReference type="EC" id="5.4.2.11" evidence="2"/>
<dbReference type="InterPro" id="IPR001345">
    <property type="entry name" value="PG/BPGM_mutase_AS"/>
</dbReference>
<keyword evidence="8" id="KW-1185">Reference proteome</keyword>
<dbReference type="EMBL" id="JMQI01000014">
    <property type="protein sequence ID" value="KDN22904.1"/>
    <property type="molecule type" value="Genomic_DNA"/>
</dbReference>
<dbReference type="STRING" id="287986.DV20_07675"/>
<evidence type="ECO:0000256" key="5">
    <source>
        <dbReference type="PIRSR" id="PIRSR613078-1"/>
    </source>
</evidence>
<dbReference type="Pfam" id="PF00300">
    <property type="entry name" value="His_Phos_1"/>
    <property type="match status" value="1"/>
</dbReference>
<proteinExistence type="inferred from homology"/>
<evidence type="ECO:0000313" key="8">
    <source>
        <dbReference type="Proteomes" id="UP000027345"/>
    </source>
</evidence>
<evidence type="ECO:0000256" key="2">
    <source>
        <dbReference type="ARBA" id="ARBA00012028"/>
    </source>
</evidence>
<dbReference type="PIRSF" id="PIRSF000709">
    <property type="entry name" value="6PFK_2-Ptase"/>
    <property type="match status" value="1"/>
</dbReference>
<organism evidence="7 8">
    <name type="scientific">Amycolatopsis rifamycinica</name>
    <dbReference type="NCBI Taxonomy" id="287986"/>
    <lineage>
        <taxon>Bacteria</taxon>
        <taxon>Bacillati</taxon>
        <taxon>Actinomycetota</taxon>
        <taxon>Actinomycetes</taxon>
        <taxon>Pseudonocardiales</taxon>
        <taxon>Pseudonocardiaceae</taxon>
        <taxon>Amycolatopsis</taxon>
    </lineage>
</organism>
<dbReference type="InterPro" id="IPR005952">
    <property type="entry name" value="Phosphogly_mut1"/>
</dbReference>
<evidence type="ECO:0000256" key="1">
    <source>
        <dbReference type="ARBA" id="ARBA00006717"/>
    </source>
</evidence>
<evidence type="ECO:0000256" key="4">
    <source>
        <dbReference type="ARBA" id="ARBA00023235"/>
    </source>
</evidence>
<protein>
    <recommendedName>
        <fullName evidence="2">phosphoglycerate mutase (2,3-diphosphoglycerate-dependent)</fullName>
        <ecNumber evidence="2">5.4.2.11</ecNumber>
    </recommendedName>
</protein>
<comment type="caution">
    <text evidence="7">The sequence shown here is derived from an EMBL/GenBank/DDBJ whole genome shotgun (WGS) entry which is preliminary data.</text>
</comment>
<dbReference type="SMART" id="SM00855">
    <property type="entry name" value="PGAM"/>
    <property type="match status" value="1"/>
</dbReference>
<reference evidence="7 8" key="1">
    <citation type="submission" date="2014-05" db="EMBL/GenBank/DDBJ databases">
        <title>Draft genome sequence of Amycolatopsis rifamycinica DSM 46095.</title>
        <authorList>
            <person name="Lal R."/>
            <person name="Saxena A."/>
            <person name="Kumari R."/>
            <person name="Mukherjee U."/>
            <person name="Singh P."/>
            <person name="Sangwan N."/>
            <person name="Mahato N.K."/>
        </authorList>
    </citation>
    <scope>NUCLEOTIDE SEQUENCE [LARGE SCALE GENOMIC DNA]</scope>
    <source>
        <strain evidence="7 8">DSM 46095</strain>
    </source>
</reference>
<feature type="binding site" evidence="6">
    <location>
        <position position="60"/>
    </location>
    <ligand>
        <name>substrate</name>
    </ligand>
</feature>
<comment type="similarity">
    <text evidence="1">Belongs to the phosphoglycerate mutase family. BPG-dependent PGAM subfamily.</text>
</comment>
<dbReference type="PROSITE" id="PS00175">
    <property type="entry name" value="PG_MUTASE"/>
    <property type="match status" value="1"/>
</dbReference>
<dbReference type="CDD" id="cd07067">
    <property type="entry name" value="HP_PGM_like"/>
    <property type="match status" value="1"/>
</dbReference>
<feature type="active site" description="Proton donor/acceptor" evidence="5">
    <location>
        <position position="84"/>
    </location>
</feature>
<sequence>MSPRRLVLWRHGETDYNAAGRMQGHLDSALTPRGWNQARFAVPALARFSPDLVIASDLRRATDTATVLTDAIGVPLRIDKRLRETHLGEWQGLTGEQVDQAYPGERDRWRTDATWAPPGGESRVDVADRAGEVVTDLQQANSAAGDTVLLAAHGGLIIALTARLLALPVATWPSLGGISNCHWVELGRRDGKWRLHAYNAGMHG</sequence>
<keyword evidence="3" id="KW-0324">Glycolysis</keyword>
<keyword evidence="4" id="KW-0413">Isomerase</keyword>
<dbReference type="AlphaFoldDB" id="A0A066UFG3"/>
<gene>
    <name evidence="7" type="ORF">DV20_07675</name>
</gene>